<name>A0A9X2T1M2_9HYPH</name>
<dbReference type="PANTHER" id="PTHR22617">
    <property type="entry name" value="CHEMOTAXIS SENSOR HISTIDINE KINASE-RELATED"/>
    <property type="match status" value="1"/>
</dbReference>
<feature type="domain" description="CheW-like" evidence="2">
    <location>
        <begin position="69"/>
        <end position="205"/>
    </location>
</feature>
<protein>
    <submittedName>
        <fullName evidence="3">Chemotaxis protein CheW</fullName>
    </submittedName>
</protein>
<dbReference type="SMART" id="SM00260">
    <property type="entry name" value="CheW"/>
    <property type="match status" value="1"/>
</dbReference>
<dbReference type="PROSITE" id="PS50851">
    <property type="entry name" value="CHEW"/>
    <property type="match status" value="1"/>
</dbReference>
<reference evidence="3" key="1">
    <citation type="submission" date="2022-08" db="EMBL/GenBank/DDBJ databases">
        <authorList>
            <person name="Li F."/>
        </authorList>
    </citation>
    <scope>NUCLEOTIDE SEQUENCE</scope>
    <source>
        <strain evidence="3">MQZ15Z-1</strain>
    </source>
</reference>
<dbReference type="SUPFAM" id="SSF50341">
    <property type="entry name" value="CheW-like"/>
    <property type="match status" value="1"/>
</dbReference>
<sequence length="213" mass="22548">MSDAPLDPDGPSATSRAASTGGVDWRAAEERLARLADALHGRRRDEAELLRRRAARLAARPAAAPAGNERAYLAFRRGEDRIAIAMEALREAVRPRSVLPLPGVPPHIRGVVLNRGEVVPVVEAGWFLDPDLVQAEAPALLLVVEAGGTRFALAADLLDEVRSLDPSAGGAAMHASGRLPPFVVGLAGDLLNIVDLDLLATDARFRVQEEVGG</sequence>
<dbReference type="AlphaFoldDB" id="A0A9X2T1M2"/>
<dbReference type="InterPro" id="IPR039315">
    <property type="entry name" value="CheW"/>
</dbReference>
<evidence type="ECO:0000259" key="2">
    <source>
        <dbReference type="PROSITE" id="PS50851"/>
    </source>
</evidence>
<evidence type="ECO:0000256" key="1">
    <source>
        <dbReference type="SAM" id="MobiDB-lite"/>
    </source>
</evidence>
<dbReference type="RefSeq" id="WP_258731912.1">
    <property type="nucleotide sequence ID" value="NZ_JANTHZ010000002.1"/>
</dbReference>
<dbReference type="InterPro" id="IPR002545">
    <property type="entry name" value="CheW-lke_dom"/>
</dbReference>
<dbReference type="GO" id="GO:0007165">
    <property type="term" value="P:signal transduction"/>
    <property type="evidence" value="ECO:0007669"/>
    <property type="project" value="InterPro"/>
</dbReference>
<comment type="caution">
    <text evidence="3">The sequence shown here is derived from an EMBL/GenBank/DDBJ whole genome shotgun (WGS) entry which is preliminary data.</text>
</comment>
<dbReference type="Gene3D" id="2.40.50.180">
    <property type="entry name" value="CheA-289, Domain 4"/>
    <property type="match status" value="1"/>
</dbReference>
<proteinExistence type="predicted"/>
<gene>
    <name evidence="3" type="ORF">NVS89_07160</name>
</gene>
<dbReference type="EMBL" id="JANTHZ010000002">
    <property type="protein sequence ID" value="MCS0494872.1"/>
    <property type="molecule type" value="Genomic_DNA"/>
</dbReference>
<dbReference type="Pfam" id="PF01584">
    <property type="entry name" value="CheW"/>
    <property type="match status" value="1"/>
</dbReference>
<dbReference type="GO" id="GO:0006935">
    <property type="term" value="P:chemotaxis"/>
    <property type="evidence" value="ECO:0007669"/>
    <property type="project" value="InterPro"/>
</dbReference>
<dbReference type="PANTHER" id="PTHR22617:SF23">
    <property type="entry name" value="CHEMOTAXIS PROTEIN CHEW"/>
    <property type="match status" value="1"/>
</dbReference>
<keyword evidence="4" id="KW-1185">Reference proteome</keyword>
<evidence type="ECO:0000313" key="3">
    <source>
        <dbReference type="EMBL" id="MCS0494872.1"/>
    </source>
</evidence>
<dbReference type="Proteomes" id="UP001151088">
    <property type="component" value="Unassembled WGS sequence"/>
</dbReference>
<dbReference type="GO" id="GO:0005829">
    <property type="term" value="C:cytosol"/>
    <property type="evidence" value="ECO:0007669"/>
    <property type="project" value="TreeGrafter"/>
</dbReference>
<dbReference type="Gene3D" id="2.30.30.40">
    <property type="entry name" value="SH3 Domains"/>
    <property type="match status" value="1"/>
</dbReference>
<dbReference type="InterPro" id="IPR036061">
    <property type="entry name" value="CheW-like_dom_sf"/>
</dbReference>
<organism evidence="3 4">
    <name type="scientific">Ancylobacter mangrovi</name>
    <dbReference type="NCBI Taxonomy" id="2972472"/>
    <lineage>
        <taxon>Bacteria</taxon>
        <taxon>Pseudomonadati</taxon>
        <taxon>Pseudomonadota</taxon>
        <taxon>Alphaproteobacteria</taxon>
        <taxon>Hyphomicrobiales</taxon>
        <taxon>Xanthobacteraceae</taxon>
        <taxon>Ancylobacter</taxon>
    </lineage>
</organism>
<evidence type="ECO:0000313" key="4">
    <source>
        <dbReference type="Proteomes" id="UP001151088"/>
    </source>
</evidence>
<feature type="region of interest" description="Disordered" evidence="1">
    <location>
        <begin position="1"/>
        <end position="23"/>
    </location>
</feature>
<accession>A0A9X2T1M2</accession>